<dbReference type="RefSeq" id="WP_111588179.1">
    <property type="nucleotide sequence ID" value="NZ_CAWNWF010000004.1"/>
</dbReference>
<dbReference type="EMBL" id="QLLM01000004">
    <property type="protein sequence ID" value="RAJ06376.1"/>
    <property type="molecule type" value="Genomic_DNA"/>
</dbReference>
<organism evidence="1 2">
    <name type="scientific">Aeromonas salmonicida</name>
    <dbReference type="NCBI Taxonomy" id="645"/>
    <lineage>
        <taxon>Bacteria</taxon>
        <taxon>Pseudomonadati</taxon>
        <taxon>Pseudomonadota</taxon>
        <taxon>Gammaproteobacteria</taxon>
        <taxon>Aeromonadales</taxon>
        <taxon>Aeromonadaceae</taxon>
        <taxon>Aeromonas</taxon>
    </lineage>
</organism>
<name>A0AAX1PKR1_AERSA</name>
<accession>A0AAX1PKR1</accession>
<evidence type="ECO:0000313" key="2">
    <source>
        <dbReference type="Proteomes" id="UP000249422"/>
    </source>
</evidence>
<comment type="caution">
    <text evidence="1">The sequence shown here is derived from an EMBL/GenBank/DDBJ whole genome shotgun (WGS) entry which is preliminary data.</text>
</comment>
<sequence>MSKAADNMSGQIAAHEDKIRALIAGEVKSRFTESELSFSMGFLYGLRSTLDYTDMADITDHERHNLIIELKRAISIIGSVADAERKRRDQLPKGGFINIIKRLFS</sequence>
<proteinExistence type="predicted"/>
<reference evidence="1 2" key="1">
    <citation type="submission" date="2018-06" db="EMBL/GenBank/DDBJ databases">
        <title>Freshwater and sediment microbial communities from various areas in North America, analyzing microbe dynamics in response to fracking.</title>
        <authorList>
            <person name="Lamendella R."/>
        </authorList>
    </citation>
    <scope>NUCLEOTIDE SEQUENCE [LARGE SCALE GENOMIC DNA]</scope>
    <source>
        <strain evidence="1 2">17</strain>
    </source>
</reference>
<dbReference type="Proteomes" id="UP000249422">
    <property type="component" value="Unassembled WGS sequence"/>
</dbReference>
<gene>
    <name evidence="1" type="ORF">DEU50_104157</name>
</gene>
<protein>
    <submittedName>
        <fullName evidence="1">Uncharacterized protein</fullName>
    </submittedName>
</protein>
<evidence type="ECO:0000313" key="1">
    <source>
        <dbReference type="EMBL" id="RAJ06376.1"/>
    </source>
</evidence>
<dbReference type="AlphaFoldDB" id="A0AAX1PKR1"/>